<dbReference type="InterPro" id="IPR028096">
    <property type="entry name" value="EfeO_Cupredoxin"/>
</dbReference>
<sequence length="148" mass="15957">MKMDKKIIIFVIVIVIAAGGYLMWKASASTPTNETLGGANTGENQAATGGEQLPLKEVTVTATEFAFSPNEISVKRGQTVRLTVVNNGNYPHDLSIEKLGIKTKRLSRGQTEIMQFTVPAEPGDYPLTAICSVPGHKESGMVFNFKAE</sequence>
<evidence type="ECO:0000259" key="4">
    <source>
        <dbReference type="Pfam" id="PF13473"/>
    </source>
</evidence>
<keyword evidence="3" id="KW-0812">Transmembrane</keyword>
<proteinExistence type="predicted"/>
<evidence type="ECO:0000313" key="6">
    <source>
        <dbReference type="Proteomes" id="UP000179258"/>
    </source>
</evidence>
<dbReference type="EMBL" id="MHTX01000017">
    <property type="protein sequence ID" value="OHA68407.1"/>
    <property type="molecule type" value="Genomic_DNA"/>
</dbReference>
<dbReference type="Proteomes" id="UP000179258">
    <property type="component" value="Unassembled WGS sequence"/>
</dbReference>
<evidence type="ECO:0000313" key="5">
    <source>
        <dbReference type="EMBL" id="OHA68407.1"/>
    </source>
</evidence>
<protein>
    <recommendedName>
        <fullName evidence="4">EfeO-type cupredoxin-like domain-containing protein</fullName>
    </recommendedName>
</protein>
<dbReference type="PANTHER" id="PTHR38439">
    <property type="entry name" value="AURACYANIN-B"/>
    <property type="match status" value="1"/>
</dbReference>
<evidence type="ECO:0000256" key="2">
    <source>
        <dbReference type="ARBA" id="ARBA00023008"/>
    </source>
</evidence>
<keyword evidence="3" id="KW-1133">Transmembrane helix</keyword>
<dbReference type="Gene3D" id="2.60.40.420">
    <property type="entry name" value="Cupredoxins - blue copper proteins"/>
    <property type="match status" value="1"/>
</dbReference>
<evidence type="ECO:0000256" key="1">
    <source>
        <dbReference type="ARBA" id="ARBA00022723"/>
    </source>
</evidence>
<reference evidence="5 6" key="1">
    <citation type="journal article" date="2016" name="Nat. Commun.">
        <title>Thousands of microbial genomes shed light on interconnected biogeochemical processes in an aquifer system.</title>
        <authorList>
            <person name="Anantharaman K."/>
            <person name="Brown C.T."/>
            <person name="Hug L.A."/>
            <person name="Sharon I."/>
            <person name="Castelle C.J."/>
            <person name="Probst A.J."/>
            <person name="Thomas B.C."/>
            <person name="Singh A."/>
            <person name="Wilkins M.J."/>
            <person name="Karaoz U."/>
            <person name="Brodie E.L."/>
            <person name="Williams K.H."/>
            <person name="Hubbard S.S."/>
            <person name="Banfield J.F."/>
        </authorList>
    </citation>
    <scope>NUCLEOTIDE SEQUENCE [LARGE SCALE GENOMIC DNA]</scope>
</reference>
<name>A0A1G2R6Q7_9BACT</name>
<keyword evidence="1" id="KW-0479">Metal-binding</keyword>
<dbReference type="InterPro" id="IPR008972">
    <property type="entry name" value="Cupredoxin"/>
</dbReference>
<dbReference type="SUPFAM" id="SSF49503">
    <property type="entry name" value="Cupredoxins"/>
    <property type="match status" value="1"/>
</dbReference>
<keyword evidence="3" id="KW-0472">Membrane</keyword>
<organism evidence="5 6">
    <name type="scientific">Candidatus Wildermuthbacteria bacterium RIFCSPHIGHO2_02_FULL_47_17</name>
    <dbReference type="NCBI Taxonomy" id="1802452"/>
    <lineage>
        <taxon>Bacteria</taxon>
        <taxon>Candidatus Wildermuthiibacteriota</taxon>
    </lineage>
</organism>
<evidence type="ECO:0000256" key="3">
    <source>
        <dbReference type="SAM" id="Phobius"/>
    </source>
</evidence>
<feature type="transmembrane region" description="Helical" evidence="3">
    <location>
        <begin position="7"/>
        <end position="24"/>
    </location>
</feature>
<dbReference type="Pfam" id="PF13473">
    <property type="entry name" value="Cupredoxin_1"/>
    <property type="match status" value="1"/>
</dbReference>
<dbReference type="AlphaFoldDB" id="A0A1G2R6Q7"/>
<dbReference type="GO" id="GO:0046872">
    <property type="term" value="F:metal ion binding"/>
    <property type="evidence" value="ECO:0007669"/>
    <property type="project" value="UniProtKB-KW"/>
</dbReference>
<feature type="domain" description="EfeO-type cupredoxin-like" evidence="4">
    <location>
        <begin position="56"/>
        <end position="128"/>
    </location>
</feature>
<keyword evidence="2" id="KW-0186">Copper</keyword>
<dbReference type="PANTHER" id="PTHR38439:SF3">
    <property type="entry name" value="COPPER-RESISTANT CUPROPROTEIN COPI"/>
    <property type="match status" value="1"/>
</dbReference>
<dbReference type="InterPro" id="IPR050845">
    <property type="entry name" value="Cu-binding_ET"/>
</dbReference>
<gene>
    <name evidence="5" type="ORF">A3D59_04550</name>
</gene>
<accession>A0A1G2R6Q7</accession>
<comment type="caution">
    <text evidence="5">The sequence shown here is derived from an EMBL/GenBank/DDBJ whole genome shotgun (WGS) entry which is preliminary data.</text>
</comment>